<evidence type="ECO:0000313" key="2">
    <source>
        <dbReference type="EMBL" id="GHO95217.1"/>
    </source>
</evidence>
<organism evidence="2 3">
    <name type="scientific">Reticulibacter mediterranei</name>
    <dbReference type="NCBI Taxonomy" id="2778369"/>
    <lineage>
        <taxon>Bacteria</taxon>
        <taxon>Bacillati</taxon>
        <taxon>Chloroflexota</taxon>
        <taxon>Ktedonobacteria</taxon>
        <taxon>Ktedonobacterales</taxon>
        <taxon>Reticulibacteraceae</taxon>
        <taxon>Reticulibacter</taxon>
    </lineage>
</organism>
<dbReference type="AlphaFoldDB" id="A0A8J3IQR4"/>
<comment type="caution">
    <text evidence="2">The sequence shown here is derived from an EMBL/GenBank/DDBJ whole genome shotgun (WGS) entry which is preliminary data.</text>
</comment>
<reference evidence="2" key="1">
    <citation type="submission" date="2020-10" db="EMBL/GenBank/DDBJ databases">
        <title>Taxonomic study of unclassified bacteria belonging to the class Ktedonobacteria.</title>
        <authorList>
            <person name="Yabe S."/>
            <person name="Wang C.M."/>
            <person name="Zheng Y."/>
            <person name="Sakai Y."/>
            <person name="Cavaletti L."/>
            <person name="Monciardini P."/>
            <person name="Donadio S."/>
        </authorList>
    </citation>
    <scope>NUCLEOTIDE SEQUENCE</scope>
    <source>
        <strain evidence="2">ID150040</strain>
    </source>
</reference>
<accession>A0A8J3IQR4</accession>
<feature type="region of interest" description="Disordered" evidence="1">
    <location>
        <begin position="1"/>
        <end position="21"/>
    </location>
</feature>
<evidence type="ECO:0000313" key="3">
    <source>
        <dbReference type="Proteomes" id="UP000597444"/>
    </source>
</evidence>
<feature type="compositionally biased region" description="Acidic residues" evidence="1">
    <location>
        <begin position="11"/>
        <end position="21"/>
    </location>
</feature>
<proteinExistence type="predicted"/>
<feature type="compositionally biased region" description="Low complexity" evidence="1">
    <location>
        <begin position="1"/>
        <end position="10"/>
    </location>
</feature>
<dbReference type="EMBL" id="BNJK01000001">
    <property type="protein sequence ID" value="GHO95217.1"/>
    <property type="molecule type" value="Genomic_DNA"/>
</dbReference>
<dbReference type="Proteomes" id="UP000597444">
    <property type="component" value="Unassembled WGS sequence"/>
</dbReference>
<gene>
    <name evidence="2" type="ORF">KSF_052650</name>
</gene>
<evidence type="ECO:0000256" key="1">
    <source>
        <dbReference type="SAM" id="MobiDB-lite"/>
    </source>
</evidence>
<protein>
    <submittedName>
        <fullName evidence="2">Uncharacterized protein</fullName>
    </submittedName>
</protein>
<name>A0A8J3IQR4_9CHLR</name>
<keyword evidence="3" id="KW-1185">Reference proteome</keyword>
<sequence length="71" mass="8019">MAAETTANTNPEDEEEEQEEELIYALNGEEGEDGEMLVLGLLSPEEAYAILDEEEEEDADQVIRHNPYNPH</sequence>
<dbReference type="RefSeq" id="WP_220205908.1">
    <property type="nucleotide sequence ID" value="NZ_BNJK01000001.1"/>
</dbReference>